<evidence type="ECO:0000313" key="2">
    <source>
        <dbReference type="EMBL" id="PFK08048.1"/>
    </source>
</evidence>
<keyword evidence="1" id="KW-1133">Transmembrane helix</keyword>
<dbReference type="Proteomes" id="UP000224413">
    <property type="component" value="Unassembled WGS sequence"/>
</dbReference>
<protein>
    <submittedName>
        <fullName evidence="2">Monoamine oxidase</fullName>
    </submittedName>
</protein>
<reference evidence="2 3" key="1">
    <citation type="submission" date="2017-09" db="EMBL/GenBank/DDBJ databases">
        <title>Large-scale bioinformatics analysis of Bacillus genomes uncovers conserved roles of natural products in bacterial physiology.</title>
        <authorList>
            <consortium name="Agbiome Team Llc"/>
            <person name="Bleich R.M."/>
            <person name="Grubbs K.J."/>
            <person name="Santa Maria K.C."/>
            <person name="Allen S.E."/>
            <person name="Farag S."/>
            <person name="Shank E.A."/>
            <person name="Bowers A."/>
        </authorList>
    </citation>
    <scope>NUCLEOTIDE SEQUENCE [LARGE SCALE GENOMIC DNA]</scope>
    <source>
        <strain evidence="2 3">AFS083741</strain>
    </source>
</reference>
<feature type="non-terminal residue" evidence="2">
    <location>
        <position position="57"/>
    </location>
</feature>
<dbReference type="PRINTS" id="PR00419">
    <property type="entry name" value="ADXRDTASE"/>
</dbReference>
<keyword evidence="1" id="KW-0472">Membrane</keyword>
<keyword evidence="1" id="KW-0812">Transmembrane</keyword>
<evidence type="ECO:0000313" key="3">
    <source>
        <dbReference type="Proteomes" id="UP000224413"/>
    </source>
</evidence>
<feature type="transmembrane region" description="Helical" evidence="1">
    <location>
        <begin position="20"/>
        <end position="37"/>
    </location>
</feature>
<proteinExistence type="predicted"/>
<organism evidence="2 3">
    <name type="scientific">Bacillus cereus</name>
    <dbReference type="NCBI Taxonomy" id="1396"/>
    <lineage>
        <taxon>Bacteria</taxon>
        <taxon>Bacillati</taxon>
        <taxon>Bacillota</taxon>
        <taxon>Bacilli</taxon>
        <taxon>Bacillales</taxon>
        <taxon>Bacillaceae</taxon>
        <taxon>Bacillus</taxon>
        <taxon>Bacillus cereus group</taxon>
    </lineage>
</organism>
<dbReference type="EMBL" id="NUWJ01000274">
    <property type="protein sequence ID" value="PFK08048.1"/>
    <property type="molecule type" value="Genomic_DNA"/>
</dbReference>
<accession>A0A9X6WVT3</accession>
<dbReference type="SUPFAM" id="SSF51905">
    <property type="entry name" value="FAD/NAD(P)-binding domain"/>
    <property type="match status" value="1"/>
</dbReference>
<name>A0A9X6WVT3_BACCE</name>
<comment type="caution">
    <text evidence="2">The sequence shown here is derived from an EMBL/GenBank/DDBJ whole genome shotgun (WGS) entry which is preliminary data.</text>
</comment>
<sequence length="57" mass="6058">MSHFRNPSLYLDSPPASSPKIVIVGGGLAGLTCAYRLKQAGYTAKIYEASKRVGGRC</sequence>
<dbReference type="PANTHER" id="PTHR42841">
    <property type="entry name" value="AMINE OXIDASE"/>
    <property type="match status" value="1"/>
</dbReference>
<dbReference type="Gene3D" id="3.50.50.60">
    <property type="entry name" value="FAD/NAD(P)-binding domain"/>
    <property type="match status" value="1"/>
</dbReference>
<dbReference type="AlphaFoldDB" id="A0A9X6WVT3"/>
<dbReference type="Pfam" id="PF13450">
    <property type="entry name" value="NAD_binding_8"/>
    <property type="match status" value="1"/>
</dbReference>
<dbReference type="InterPro" id="IPR036188">
    <property type="entry name" value="FAD/NAD-bd_sf"/>
</dbReference>
<evidence type="ECO:0000256" key="1">
    <source>
        <dbReference type="SAM" id="Phobius"/>
    </source>
</evidence>
<gene>
    <name evidence="2" type="ORF">COI98_26380</name>
</gene>